<dbReference type="RefSeq" id="WP_389835627.1">
    <property type="nucleotide sequence ID" value="NZ_JBIAJP010000021.1"/>
</dbReference>
<keyword evidence="1" id="KW-0732">Signal</keyword>
<reference evidence="2 3" key="1">
    <citation type="submission" date="2024-10" db="EMBL/GenBank/DDBJ databases">
        <title>The Natural Products Discovery Center: Release of the First 8490 Sequenced Strains for Exploring Actinobacteria Biosynthetic Diversity.</title>
        <authorList>
            <person name="Kalkreuter E."/>
            <person name="Kautsar S.A."/>
            <person name="Yang D."/>
            <person name="Bader C.D."/>
            <person name="Teijaro C.N."/>
            <person name="Fluegel L."/>
            <person name="Davis C.M."/>
            <person name="Simpson J.R."/>
            <person name="Lauterbach L."/>
            <person name="Steele A.D."/>
            <person name="Gui C."/>
            <person name="Meng S."/>
            <person name="Li G."/>
            <person name="Viehrig K."/>
            <person name="Ye F."/>
            <person name="Su P."/>
            <person name="Kiefer A.F."/>
            <person name="Nichols A."/>
            <person name="Cepeda A.J."/>
            <person name="Yan W."/>
            <person name="Fan B."/>
            <person name="Jiang Y."/>
            <person name="Adhikari A."/>
            <person name="Zheng C.-J."/>
            <person name="Schuster L."/>
            <person name="Cowan T.M."/>
            <person name="Smanski M.J."/>
            <person name="Chevrette M.G."/>
            <person name="De Carvalho L.P.S."/>
            <person name="Shen B."/>
        </authorList>
    </citation>
    <scope>NUCLEOTIDE SEQUENCE [LARGE SCALE GENOMIC DNA]</scope>
    <source>
        <strain evidence="2 3">NPDC005497</strain>
    </source>
</reference>
<sequence length="61" mass="6191">MTKRIRLLAASLAIAVAAVAGIALAVDTSTTPPDTTWGAAPIDVVEDTTGLVLTPLDTTWG</sequence>
<evidence type="ECO:0008006" key="4">
    <source>
        <dbReference type="Google" id="ProtNLM"/>
    </source>
</evidence>
<keyword evidence="3" id="KW-1185">Reference proteome</keyword>
<organism evidence="2 3">
    <name type="scientific">Streptomyces tibetensis</name>
    <dbReference type="NCBI Taxonomy" id="2382123"/>
    <lineage>
        <taxon>Bacteria</taxon>
        <taxon>Bacillati</taxon>
        <taxon>Actinomycetota</taxon>
        <taxon>Actinomycetes</taxon>
        <taxon>Kitasatosporales</taxon>
        <taxon>Streptomycetaceae</taxon>
        <taxon>Streptomyces</taxon>
    </lineage>
</organism>
<evidence type="ECO:0000313" key="3">
    <source>
        <dbReference type="Proteomes" id="UP001601422"/>
    </source>
</evidence>
<proteinExistence type="predicted"/>
<feature type="signal peptide" evidence="1">
    <location>
        <begin position="1"/>
        <end position="25"/>
    </location>
</feature>
<name>A0ABW6N8S7_9ACTN</name>
<evidence type="ECO:0000313" key="2">
    <source>
        <dbReference type="EMBL" id="MFF0009635.1"/>
    </source>
</evidence>
<gene>
    <name evidence="2" type="ORF">ACFYQT_40275</name>
</gene>
<comment type="caution">
    <text evidence="2">The sequence shown here is derived from an EMBL/GenBank/DDBJ whole genome shotgun (WGS) entry which is preliminary data.</text>
</comment>
<evidence type="ECO:0000256" key="1">
    <source>
        <dbReference type="SAM" id="SignalP"/>
    </source>
</evidence>
<protein>
    <recommendedName>
        <fullName evidence="4">Secreted protein</fullName>
    </recommendedName>
</protein>
<accession>A0ABW6N8S7</accession>
<dbReference type="EMBL" id="JBIAJP010000021">
    <property type="protein sequence ID" value="MFF0009635.1"/>
    <property type="molecule type" value="Genomic_DNA"/>
</dbReference>
<feature type="chain" id="PRO_5045065465" description="Secreted protein" evidence="1">
    <location>
        <begin position="26"/>
        <end position="61"/>
    </location>
</feature>
<dbReference type="Proteomes" id="UP001601422">
    <property type="component" value="Unassembled WGS sequence"/>
</dbReference>